<dbReference type="PANTHER" id="PTHR21301">
    <property type="entry name" value="REVERSE TRANSCRIPTASE"/>
    <property type="match status" value="1"/>
</dbReference>
<sequence>MMPDRTKSELAHLYFNPKTHKDGIPVRPIENKILRPIFDDKCKDTTIIDGASLITEFSKYNNKGLLKPATHFCTFDIRNLYTMLPQEQALNSLMKFLSAYGYRKVKGISTDTIKNLPSIVLNENVLLTINFMADKYIDDIFMTWNRFEEELRKLLDDANTWHRNIKLDYKIGTGLPFLDVQLKNYEEKSFLHYTHEKSFKFFERDMHCVYEHIFKSTPTMYAKLIVGNRNRRQATNVLIRKRQTQTFLQNNITQNKLQTKNKEFKNKIFLYL</sequence>
<gene>
    <name evidence="1" type="ORF">SMN809_LOCUS4662</name>
</gene>
<evidence type="ECO:0000313" key="1">
    <source>
        <dbReference type="EMBL" id="CAF3863207.1"/>
    </source>
</evidence>
<proteinExistence type="predicted"/>
<accession>A0A8S2KZP6</accession>
<reference evidence="1" key="1">
    <citation type="submission" date="2021-02" db="EMBL/GenBank/DDBJ databases">
        <authorList>
            <person name="Nowell W R."/>
        </authorList>
    </citation>
    <scope>NUCLEOTIDE SEQUENCE</scope>
</reference>
<dbReference type="Proteomes" id="UP000676336">
    <property type="component" value="Unassembled WGS sequence"/>
</dbReference>
<dbReference type="EMBL" id="CAJOBI010001100">
    <property type="protein sequence ID" value="CAF3863207.1"/>
    <property type="molecule type" value="Genomic_DNA"/>
</dbReference>
<organism evidence="1 2">
    <name type="scientific">Rotaria magnacalcarata</name>
    <dbReference type="NCBI Taxonomy" id="392030"/>
    <lineage>
        <taxon>Eukaryota</taxon>
        <taxon>Metazoa</taxon>
        <taxon>Spiralia</taxon>
        <taxon>Gnathifera</taxon>
        <taxon>Rotifera</taxon>
        <taxon>Eurotatoria</taxon>
        <taxon>Bdelloidea</taxon>
        <taxon>Philodinida</taxon>
        <taxon>Philodinidae</taxon>
        <taxon>Rotaria</taxon>
    </lineage>
</organism>
<protein>
    <recommendedName>
        <fullName evidence="3">Reverse transcriptase domain-containing protein</fullName>
    </recommendedName>
</protein>
<comment type="caution">
    <text evidence="1">The sequence shown here is derived from an EMBL/GenBank/DDBJ whole genome shotgun (WGS) entry which is preliminary data.</text>
</comment>
<evidence type="ECO:0000313" key="2">
    <source>
        <dbReference type="Proteomes" id="UP000676336"/>
    </source>
</evidence>
<evidence type="ECO:0008006" key="3">
    <source>
        <dbReference type="Google" id="ProtNLM"/>
    </source>
</evidence>
<dbReference type="AlphaFoldDB" id="A0A8S2KZP6"/>
<dbReference type="PANTHER" id="PTHR21301:SF10">
    <property type="entry name" value="REVERSE TRANSCRIPTASE DOMAIN-CONTAINING PROTEIN"/>
    <property type="match status" value="1"/>
</dbReference>
<name>A0A8S2KZP6_9BILA</name>